<keyword evidence="2" id="KW-1185">Reference proteome</keyword>
<dbReference type="EMBL" id="OW240912">
    <property type="protein sequence ID" value="CAH2220418.1"/>
    <property type="molecule type" value="Genomic_DNA"/>
</dbReference>
<gene>
    <name evidence="1" type="ORF">PECUL_23A045624</name>
</gene>
<dbReference type="Proteomes" id="UP001295444">
    <property type="component" value="Chromosome 01"/>
</dbReference>
<evidence type="ECO:0000313" key="1">
    <source>
        <dbReference type="EMBL" id="CAH2220418.1"/>
    </source>
</evidence>
<organism evidence="1 2">
    <name type="scientific">Pelobates cultripes</name>
    <name type="common">Western spadefoot toad</name>
    <dbReference type="NCBI Taxonomy" id="61616"/>
    <lineage>
        <taxon>Eukaryota</taxon>
        <taxon>Metazoa</taxon>
        <taxon>Chordata</taxon>
        <taxon>Craniata</taxon>
        <taxon>Vertebrata</taxon>
        <taxon>Euteleostomi</taxon>
        <taxon>Amphibia</taxon>
        <taxon>Batrachia</taxon>
        <taxon>Anura</taxon>
        <taxon>Pelobatoidea</taxon>
        <taxon>Pelobatidae</taxon>
        <taxon>Pelobates</taxon>
    </lineage>
</organism>
<evidence type="ECO:0000313" key="2">
    <source>
        <dbReference type="Proteomes" id="UP001295444"/>
    </source>
</evidence>
<protein>
    <submittedName>
        <fullName evidence="1">Uncharacterized protein</fullName>
    </submittedName>
</protein>
<name>A0AAD1R146_PELCU</name>
<sequence length="86" mass="9574">MGHYKAVGDAGNFDNRKTEDSAVAVAYLRPTCEETNWAGRGTKDSSALAGIHTPKLKSQPMRRRLQNIVLVLIDWKTQRSGYALLK</sequence>
<reference evidence="1" key="1">
    <citation type="submission" date="2022-03" db="EMBL/GenBank/DDBJ databases">
        <authorList>
            <person name="Alioto T."/>
            <person name="Alioto T."/>
            <person name="Gomez Garrido J."/>
        </authorList>
    </citation>
    <scope>NUCLEOTIDE SEQUENCE</scope>
</reference>
<accession>A0AAD1R146</accession>
<dbReference type="AlphaFoldDB" id="A0AAD1R146"/>
<proteinExistence type="predicted"/>